<dbReference type="Gene3D" id="1.20.960.10">
    <property type="entry name" value="Mitochondrial outer membrane translocase complex, subunit Tom20 domain"/>
    <property type="match status" value="1"/>
</dbReference>
<dbReference type="PANTHER" id="PTHR12430:SF0">
    <property type="entry name" value="TRANSLOCASE OF OUTER MITOCHONDRIAL MEMBRANE 20"/>
    <property type="match status" value="1"/>
</dbReference>
<comment type="subcellular location">
    <subcellularLocation>
        <location evidence="1">Mitochondrion outer membrane</location>
        <topology evidence="1">Single-pass membrane protein</topology>
    </subcellularLocation>
</comment>
<dbReference type="Gene3D" id="3.30.710.10">
    <property type="entry name" value="Potassium Channel Kv1.1, Chain A"/>
    <property type="match status" value="1"/>
</dbReference>
<keyword evidence="3" id="KW-0813">Transport</keyword>
<dbReference type="PRINTS" id="PR01989">
    <property type="entry name" value="EUOM20RECPTR"/>
</dbReference>
<feature type="domain" description="BTB" evidence="11">
    <location>
        <begin position="285"/>
        <end position="330"/>
    </location>
</feature>
<keyword evidence="8" id="KW-0496">Mitochondrion</keyword>
<dbReference type="OrthoDB" id="6359816at2759"/>
<dbReference type="AlphaFoldDB" id="A0A226DIZ1"/>
<dbReference type="Pfam" id="PF02064">
    <property type="entry name" value="MAS20"/>
    <property type="match status" value="1"/>
</dbReference>
<accession>A0A226DIZ1</accession>
<dbReference type="STRING" id="158441.A0A226DIZ1"/>
<keyword evidence="5" id="KW-1000">Mitochondrion outer membrane</keyword>
<evidence type="ECO:0000256" key="3">
    <source>
        <dbReference type="ARBA" id="ARBA00022448"/>
    </source>
</evidence>
<evidence type="ECO:0000256" key="6">
    <source>
        <dbReference type="ARBA" id="ARBA00022927"/>
    </source>
</evidence>
<organism evidence="12 13">
    <name type="scientific">Folsomia candida</name>
    <name type="common">Springtail</name>
    <dbReference type="NCBI Taxonomy" id="158441"/>
    <lineage>
        <taxon>Eukaryota</taxon>
        <taxon>Metazoa</taxon>
        <taxon>Ecdysozoa</taxon>
        <taxon>Arthropoda</taxon>
        <taxon>Hexapoda</taxon>
        <taxon>Collembola</taxon>
        <taxon>Entomobryomorpha</taxon>
        <taxon>Isotomoidea</taxon>
        <taxon>Isotomidae</taxon>
        <taxon>Proisotominae</taxon>
        <taxon>Folsomia</taxon>
    </lineage>
</organism>
<feature type="transmembrane region" description="Helical" evidence="10">
    <location>
        <begin position="6"/>
        <end position="27"/>
    </location>
</feature>
<dbReference type="GO" id="GO:0006605">
    <property type="term" value="P:protein targeting"/>
    <property type="evidence" value="ECO:0007669"/>
    <property type="project" value="InterPro"/>
</dbReference>
<reference evidence="12 13" key="1">
    <citation type="submission" date="2015-12" db="EMBL/GenBank/DDBJ databases">
        <title>The genome of Folsomia candida.</title>
        <authorList>
            <person name="Faddeeva A."/>
            <person name="Derks M.F."/>
            <person name="Anvar Y."/>
            <person name="Smit S."/>
            <person name="Van Straalen N."/>
            <person name="Roelofs D."/>
        </authorList>
    </citation>
    <scope>NUCLEOTIDE SEQUENCE [LARGE SCALE GENOMIC DNA]</scope>
    <source>
        <strain evidence="12 13">VU population</strain>
        <tissue evidence="12">Whole body</tissue>
    </source>
</reference>
<keyword evidence="12" id="KW-0675">Receptor</keyword>
<dbReference type="InterPro" id="IPR011333">
    <property type="entry name" value="SKP1/BTB/POZ_sf"/>
</dbReference>
<evidence type="ECO:0000256" key="10">
    <source>
        <dbReference type="SAM" id="Phobius"/>
    </source>
</evidence>
<dbReference type="GO" id="GO:0030150">
    <property type="term" value="P:protein import into mitochondrial matrix"/>
    <property type="evidence" value="ECO:0007669"/>
    <property type="project" value="TreeGrafter"/>
</dbReference>
<dbReference type="InterPro" id="IPR023392">
    <property type="entry name" value="Tom20_dom_sf"/>
</dbReference>
<evidence type="ECO:0000256" key="7">
    <source>
        <dbReference type="ARBA" id="ARBA00022989"/>
    </source>
</evidence>
<dbReference type="Pfam" id="PF00651">
    <property type="entry name" value="BTB"/>
    <property type="match status" value="1"/>
</dbReference>
<dbReference type="PANTHER" id="PTHR12430">
    <property type="entry name" value="MITOCHONDRIAL IMPORT RECEPTOR SUBUNIT TOM20"/>
    <property type="match status" value="1"/>
</dbReference>
<evidence type="ECO:0000256" key="4">
    <source>
        <dbReference type="ARBA" id="ARBA00022692"/>
    </source>
</evidence>
<dbReference type="Proteomes" id="UP000198287">
    <property type="component" value="Unassembled WGS sequence"/>
</dbReference>
<dbReference type="GO" id="GO:0006886">
    <property type="term" value="P:intracellular protein transport"/>
    <property type="evidence" value="ECO:0007669"/>
    <property type="project" value="InterPro"/>
</dbReference>
<evidence type="ECO:0000256" key="1">
    <source>
        <dbReference type="ARBA" id="ARBA00004572"/>
    </source>
</evidence>
<evidence type="ECO:0000256" key="9">
    <source>
        <dbReference type="ARBA" id="ARBA00023136"/>
    </source>
</evidence>
<evidence type="ECO:0000256" key="2">
    <source>
        <dbReference type="ARBA" id="ARBA00005792"/>
    </source>
</evidence>
<keyword evidence="9 10" id="KW-0472">Membrane</keyword>
<dbReference type="GO" id="GO:0030943">
    <property type="term" value="F:mitochondrion targeting sequence binding"/>
    <property type="evidence" value="ECO:0007669"/>
    <property type="project" value="TreeGrafter"/>
</dbReference>
<evidence type="ECO:0000256" key="5">
    <source>
        <dbReference type="ARBA" id="ARBA00022787"/>
    </source>
</evidence>
<proteinExistence type="inferred from homology"/>
<dbReference type="PROSITE" id="PS50097">
    <property type="entry name" value="BTB"/>
    <property type="match status" value="1"/>
</dbReference>
<sequence>MLSFMSGRTAVIGAAIGGLIAVGCLYFDHRRRSDPNFKNKLRERRRKLRLAMVPLDEIPEFHSQDEVRTYFSQEVQMGHAFLDGGQIQEAILHFGRALSVYHEPQQLLSIWNQTLPPGIAQLILASRPTLGQTPNLRIENYELYFDMNALIEASDAGWLTVLPCTFGNDGYGNDKTNMSVRVVMMSQRLFMNFTLPVKSASGKALFMKSYHCNLLSPKGDRVYADMENFETLQPIAFEGKLMYRATKVMYLPVQWNDGVDVAAVKIIWSILVDSTRIDNVDTVLSPVFKKMFETVCKEKNDGRVVIKDMDFPILEILLKWIYTGEFDTSGDNLTRLVTI</sequence>
<comment type="similarity">
    <text evidence="2">Belongs to the Tom20 family.</text>
</comment>
<evidence type="ECO:0000313" key="13">
    <source>
        <dbReference type="Proteomes" id="UP000198287"/>
    </source>
</evidence>
<evidence type="ECO:0000313" key="12">
    <source>
        <dbReference type="EMBL" id="OXA45100.1"/>
    </source>
</evidence>
<protein>
    <submittedName>
        <fullName evidence="12">Mitochondrial import receptor subunit TOM20</fullName>
    </submittedName>
</protein>
<comment type="caution">
    <text evidence="12">The sequence shown here is derived from an EMBL/GenBank/DDBJ whole genome shotgun (WGS) entry which is preliminary data.</text>
</comment>
<evidence type="ECO:0000259" key="11">
    <source>
        <dbReference type="PROSITE" id="PS50097"/>
    </source>
</evidence>
<keyword evidence="7 10" id="KW-1133">Transmembrane helix</keyword>
<dbReference type="EMBL" id="LNIX01000018">
    <property type="protein sequence ID" value="OXA45100.1"/>
    <property type="molecule type" value="Genomic_DNA"/>
</dbReference>
<dbReference type="GO" id="GO:0005742">
    <property type="term" value="C:mitochondrial outer membrane translocase complex"/>
    <property type="evidence" value="ECO:0007669"/>
    <property type="project" value="InterPro"/>
</dbReference>
<dbReference type="InterPro" id="IPR000210">
    <property type="entry name" value="BTB/POZ_dom"/>
</dbReference>
<dbReference type="SUPFAM" id="SSF47157">
    <property type="entry name" value="Mitochondrial import receptor subunit Tom20"/>
    <property type="match status" value="1"/>
</dbReference>
<dbReference type="CDD" id="cd18186">
    <property type="entry name" value="BTB_POZ_ZBTB_KLHL-like"/>
    <property type="match status" value="1"/>
</dbReference>
<dbReference type="GO" id="GO:0008320">
    <property type="term" value="F:protein transmembrane transporter activity"/>
    <property type="evidence" value="ECO:0007669"/>
    <property type="project" value="TreeGrafter"/>
</dbReference>
<dbReference type="InterPro" id="IPR022422">
    <property type="entry name" value="MAS20_rcpt_metazoan"/>
</dbReference>
<keyword evidence="13" id="KW-1185">Reference proteome</keyword>
<keyword evidence="4 10" id="KW-0812">Transmembrane</keyword>
<dbReference type="SUPFAM" id="SSF54695">
    <property type="entry name" value="POZ domain"/>
    <property type="match status" value="1"/>
</dbReference>
<dbReference type="InterPro" id="IPR002056">
    <property type="entry name" value="MAS20"/>
</dbReference>
<name>A0A226DIZ1_FOLCA</name>
<dbReference type="PRINTS" id="PR00351">
    <property type="entry name" value="OM20RECEPTOR"/>
</dbReference>
<dbReference type="GO" id="GO:0016031">
    <property type="term" value="P:tRNA import into mitochondrion"/>
    <property type="evidence" value="ECO:0007669"/>
    <property type="project" value="TreeGrafter"/>
</dbReference>
<gene>
    <name evidence="12" type="ORF">Fcan01_20283</name>
</gene>
<evidence type="ECO:0000256" key="8">
    <source>
        <dbReference type="ARBA" id="ARBA00023128"/>
    </source>
</evidence>
<keyword evidence="6" id="KW-0653">Protein transport</keyword>